<evidence type="ECO:0000256" key="8">
    <source>
        <dbReference type="ARBA" id="ARBA00023125"/>
    </source>
</evidence>
<gene>
    <name evidence="17" type="ORF">DF200_09475</name>
</gene>
<evidence type="ECO:0000256" key="5">
    <source>
        <dbReference type="ARBA" id="ARBA00022806"/>
    </source>
</evidence>
<dbReference type="InterPro" id="IPR011604">
    <property type="entry name" value="PDDEXK-like_dom_sf"/>
</dbReference>
<evidence type="ECO:0000256" key="14">
    <source>
        <dbReference type="PROSITE-ProRule" id="PRU00560"/>
    </source>
</evidence>
<keyword evidence="1" id="KW-0540">Nuclease</keyword>
<dbReference type="InterPro" id="IPR027417">
    <property type="entry name" value="P-loop_NTPase"/>
</dbReference>
<evidence type="ECO:0000256" key="10">
    <source>
        <dbReference type="ARBA" id="ARBA00023235"/>
    </source>
</evidence>
<keyword evidence="5 14" id="KW-0347">Helicase</keyword>
<dbReference type="InterPro" id="IPR014017">
    <property type="entry name" value="DNA_helicase_UvrD-like_C"/>
</dbReference>
<dbReference type="Proteomes" id="UP000245753">
    <property type="component" value="Unassembled WGS sequence"/>
</dbReference>
<dbReference type="SUPFAM" id="SSF52980">
    <property type="entry name" value="Restriction endonuclease-like"/>
    <property type="match status" value="1"/>
</dbReference>
<evidence type="ECO:0000256" key="12">
    <source>
        <dbReference type="ARBA" id="ARBA00034808"/>
    </source>
</evidence>
<protein>
    <recommendedName>
        <fullName evidence="12">DNA 3'-5' helicase</fullName>
        <ecNumber evidence="12">5.6.2.4</ecNumber>
    </recommendedName>
</protein>
<dbReference type="PROSITE" id="PS51198">
    <property type="entry name" value="UVRD_HELICASE_ATP_BIND"/>
    <property type="match status" value="1"/>
</dbReference>
<dbReference type="Pfam" id="PF12705">
    <property type="entry name" value="PDDEXK_1"/>
    <property type="match status" value="1"/>
</dbReference>
<comment type="catalytic activity">
    <reaction evidence="13">
        <text>ATP + H2O = ADP + phosphate + H(+)</text>
        <dbReference type="Rhea" id="RHEA:13065"/>
        <dbReference type="ChEBI" id="CHEBI:15377"/>
        <dbReference type="ChEBI" id="CHEBI:15378"/>
        <dbReference type="ChEBI" id="CHEBI:30616"/>
        <dbReference type="ChEBI" id="CHEBI:43474"/>
        <dbReference type="ChEBI" id="CHEBI:456216"/>
        <dbReference type="EC" id="5.6.2.4"/>
    </reaction>
</comment>
<feature type="domain" description="UvrD-like helicase C-terminal" evidence="16">
    <location>
        <begin position="589"/>
        <end position="866"/>
    </location>
</feature>
<evidence type="ECO:0000259" key="16">
    <source>
        <dbReference type="PROSITE" id="PS51217"/>
    </source>
</evidence>
<evidence type="ECO:0000313" key="18">
    <source>
        <dbReference type="Proteomes" id="UP000245753"/>
    </source>
</evidence>
<dbReference type="Gene3D" id="1.10.274.50">
    <property type="match status" value="1"/>
</dbReference>
<dbReference type="InterPro" id="IPR000212">
    <property type="entry name" value="DNA_helicase_UvrD/REP"/>
</dbReference>
<evidence type="ECO:0000256" key="2">
    <source>
        <dbReference type="ARBA" id="ARBA00022741"/>
    </source>
</evidence>
<dbReference type="Gene3D" id="3.90.320.10">
    <property type="match status" value="1"/>
</dbReference>
<evidence type="ECO:0000256" key="6">
    <source>
        <dbReference type="ARBA" id="ARBA00022839"/>
    </source>
</evidence>
<dbReference type="GO" id="GO:0004527">
    <property type="term" value="F:exonuclease activity"/>
    <property type="evidence" value="ECO:0007669"/>
    <property type="project" value="UniProtKB-KW"/>
</dbReference>
<evidence type="ECO:0000256" key="3">
    <source>
        <dbReference type="ARBA" id="ARBA00022763"/>
    </source>
</evidence>
<dbReference type="PROSITE" id="PS51217">
    <property type="entry name" value="UVRD_HELICASE_CTER"/>
    <property type="match status" value="1"/>
</dbReference>
<dbReference type="Pfam" id="PF00580">
    <property type="entry name" value="UvrD-helicase"/>
    <property type="match status" value="2"/>
</dbReference>
<keyword evidence="4 14" id="KW-0378">Hydrolase</keyword>
<dbReference type="GO" id="GO:0033202">
    <property type="term" value="C:DNA helicase complex"/>
    <property type="evidence" value="ECO:0007669"/>
    <property type="project" value="TreeGrafter"/>
</dbReference>
<evidence type="ECO:0000256" key="1">
    <source>
        <dbReference type="ARBA" id="ARBA00022722"/>
    </source>
</evidence>
<dbReference type="SUPFAM" id="SSF52540">
    <property type="entry name" value="P-loop containing nucleoside triphosphate hydrolases"/>
    <property type="match status" value="1"/>
</dbReference>
<keyword evidence="6" id="KW-0269">Exonuclease</keyword>
<dbReference type="Pfam" id="PF13361">
    <property type="entry name" value="UvrD_C"/>
    <property type="match status" value="2"/>
</dbReference>
<dbReference type="RefSeq" id="WP_109138029.1">
    <property type="nucleotide sequence ID" value="NZ_QFFN01000040.1"/>
</dbReference>
<comment type="catalytic activity">
    <reaction evidence="11">
        <text>Couples ATP hydrolysis with the unwinding of duplex DNA by translocating in the 3'-5' direction.</text>
        <dbReference type="EC" id="5.6.2.4"/>
    </reaction>
</comment>
<keyword evidence="8" id="KW-0238">DNA-binding</keyword>
<keyword evidence="18" id="KW-1185">Reference proteome</keyword>
<feature type="domain" description="UvrD-like helicase ATP-binding" evidence="15">
    <location>
        <begin position="1"/>
        <end position="557"/>
    </location>
</feature>
<dbReference type="Gene3D" id="3.40.50.300">
    <property type="entry name" value="P-loop containing nucleotide triphosphate hydrolases"/>
    <property type="match status" value="4"/>
</dbReference>
<evidence type="ECO:0000256" key="7">
    <source>
        <dbReference type="ARBA" id="ARBA00022840"/>
    </source>
</evidence>
<name>A0A2U2MQD8_9BIFI</name>
<dbReference type="PANTHER" id="PTHR11070">
    <property type="entry name" value="UVRD / RECB / PCRA DNA HELICASE FAMILY MEMBER"/>
    <property type="match status" value="1"/>
</dbReference>
<dbReference type="GO" id="GO:0005829">
    <property type="term" value="C:cytosol"/>
    <property type="evidence" value="ECO:0007669"/>
    <property type="project" value="TreeGrafter"/>
</dbReference>
<keyword evidence="9" id="KW-0234">DNA repair</keyword>
<reference evidence="17 18" key="1">
    <citation type="journal article" date="2018" name="Int. J. Syst. Evol. Microbiol.">
        <title>Bifidobacterium catulorum sp. nov., a novel taxon from the faeces of the baby common marmoset (Callithrix jacchus).</title>
        <authorList>
            <person name="Modesto M."/>
            <person name="Michelini S."/>
            <person name="Oki K."/>
            <person name="Biavati B."/>
            <person name="Watanabe K."/>
            <person name="Mattarelli P."/>
        </authorList>
    </citation>
    <scope>NUCLEOTIDE SEQUENCE [LARGE SCALE GENOMIC DNA]</scope>
    <source>
        <strain evidence="17 18">MRM 8.19</strain>
    </source>
</reference>
<keyword evidence="3" id="KW-0227">DNA damage</keyword>
<dbReference type="InterPro" id="IPR011335">
    <property type="entry name" value="Restrct_endonuc-II-like"/>
</dbReference>
<dbReference type="InterPro" id="IPR014016">
    <property type="entry name" value="UvrD-like_ATP-bd"/>
</dbReference>
<dbReference type="GO" id="GO:0043138">
    <property type="term" value="F:3'-5' DNA helicase activity"/>
    <property type="evidence" value="ECO:0007669"/>
    <property type="project" value="UniProtKB-EC"/>
</dbReference>
<evidence type="ECO:0000313" key="17">
    <source>
        <dbReference type="EMBL" id="PWG59085.1"/>
    </source>
</evidence>
<sequence length="1414" mass="156347">MIQDRSFSEFTHVIKASAGTGKTTRLLQTVLLDLLNRNRNQEDSRSIRTSLVITFTNAAAAEMRRRLDESLRFAIDYAEQNGGCESGGLKMRDRDFRIGGDDGELARTIREDPGNAIRVFNQALNDLPSAQISTIDSLSKHIVDRNAEVLPDAQPGMRILADTGMCNELRDSVLTALFEQWYGEDDSFHGRFMDLLENFGGARNDARLRTAILELYETAITKSSHVAWLAHISEPYDITFSETLPVYGVSSLIDLYIDRNLAEFEKAYAKEQEYLQYIQKQVDVDWKGSEFEGERVATLRYFKPLESPFIRDLSRNMRVMAWRDLSGKFHDGGGSKSKGTISDFCSSDINGDSTMFHGGKKMPLKYHVQKNKEDDLDKERYCGEAPRECDFEDVNGEAARIVGAVQKPLKRLASLVALSCDETNRFYRTMKCRLDTLYQCVRWFDGEYGREKKRLRLADFSDVAHWALDILSDDDGVADRVRGQWTHIYVDESQDDNDLQNTFIRRLAKNAEKLTMVGDVKQSIYGFRDASPDEFVKIVNETKPEFRDALWTNYRSRPEILTFVNAVFDGLMTEGMGKVDYRDERLHIRPGGDDADEALPFDPTAVEFLLCSLKLANTSTAEIEQRDSAPQKQTDMIVDRIIGLVEHEGYDYGDIAVLSYGSRYFGDLAERLLAQDIPVDVVGVGDFYRKPEIVLAVNWLRVINNARQDVPLVTVLRGVGFSDDDLARLRLLGKGGFHGLLGKAAHDDEADLPASLRDRCRAFLALLDDLRDYARTHPVDALLWHLFAVTGLFDYVGRLPDGVQRTANLESLCDKAKTFGAAREPGLRAFLDAVDSWKNIGDAGDEASTTATTNAVHITTIHKAKGLQWPVVILMNAATSNINHSLTPDVLVLPNDAGTYGVAGMDFANAGQDIKIGTVQRAGLLELSDRREAAERLRLLYVALTRPERKLIIAGTYMPEKKAKNDGFRPRSYVDSMWPAPSDGGEFGTLDPSMMVKESTYLSWIFRGLVAGPLSVGGSLVLTGAWDGVPADGKPYSLPIPQEPGLSAEVSRPGLCVTVTCHDGWPQDPTQMTESTPGYAYTRKRLDVTGIGAEETLRRHDSDTLARIPSAVNASGARAWLALATPLGDGTDDGPNDVEEKSDEVEAVAEGLDDNTEASAWRTHRLDLPAFMLDHTGSAPAGSGTEVSPAELGTGAHAALELFDWHHADGVEECRQGLLAAIGRLEDSGMTSEPVARTLRGDGLFGGLLWFVTGGESDSDAAGAKVGIDAVGAADAASEEALRSLVATIRTNPDRLFREMPFSSLMDVSRLDIQAETERNPGITTADDGGVVVRGVIDGFVVDDETKSIILFDYKTDRLRPGENVDQWARRLHDDYAQQQALYAEALERLYPGYTVTGRWLIGLAAHRLIDVGA</sequence>
<dbReference type="PANTHER" id="PTHR11070:SF48">
    <property type="entry name" value="ATP-DEPENDENT HELICASE_NUCLEASE SUBUNIT A"/>
    <property type="match status" value="1"/>
</dbReference>
<evidence type="ECO:0000256" key="9">
    <source>
        <dbReference type="ARBA" id="ARBA00023204"/>
    </source>
</evidence>
<dbReference type="Gene3D" id="1.10.486.10">
    <property type="entry name" value="PCRA, domain 4"/>
    <property type="match status" value="1"/>
</dbReference>
<dbReference type="GO" id="GO:0003677">
    <property type="term" value="F:DNA binding"/>
    <property type="evidence" value="ECO:0007669"/>
    <property type="project" value="UniProtKB-KW"/>
</dbReference>
<dbReference type="InterPro" id="IPR038726">
    <property type="entry name" value="PDDEXK_AddAB-type"/>
</dbReference>
<dbReference type="OrthoDB" id="9810135at2"/>
<dbReference type="EMBL" id="QFFN01000040">
    <property type="protein sequence ID" value="PWG59085.1"/>
    <property type="molecule type" value="Genomic_DNA"/>
</dbReference>
<keyword evidence="7 14" id="KW-0067">ATP-binding</keyword>
<dbReference type="GO" id="GO:0000725">
    <property type="term" value="P:recombinational repair"/>
    <property type="evidence" value="ECO:0007669"/>
    <property type="project" value="TreeGrafter"/>
</dbReference>
<keyword evidence="2 14" id="KW-0547">Nucleotide-binding</keyword>
<organism evidence="17 18">
    <name type="scientific">Bifidobacterium catulorum</name>
    <dbReference type="NCBI Taxonomy" id="1630173"/>
    <lineage>
        <taxon>Bacteria</taxon>
        <taxon>Bacillati</taxon>
        <taxon>Actinomycetota</taxon>
        <taxon>Actinomycetes</taxon>
        <taxon>Bifidobacteriales</taxon>
        <taxon>Bifidobacteriaceae</taxon>
        <taxon>Bifidobacterium</taxon>
    </lineage>
</organism>
<dbReference type="EC" id="5.6.2.4" evidence="12"/>
<evidence type="ECO:0000256" key="13">
    <source>
        <dbReference type="ARBA" id="ARBA00048988"/>
    </source>
</evidence>
<evidence type="ECO:0000256" key="11">
    <source>
        <dbReference type="ARBA" id="ARBA00034617"/>
    </source>
</evidence>
<dbReference type="GO" id="GO:0005524">
    <property type="term" value="F:ATP binding"/>
    <property type="evidence" value="ECO:0007669"/>
    <property type="project" value="UniProtKB-UniRule"/>
</dbReference>
<evidence type="ECO:0000256" key="4">
    <source>
        <dbReference type="ARBA" id="ARBA00022801"/>
    </source>
</evidence>
<proteinExistence type="predicted"/>
<keyword evidence="10" id="KW-0413">Isomerase</keyword>
<accession>A0A2U2MQD8</accession>
<evidence type="ECO:0000259" key="15">
    <source>
        <dbReference type="PROSITE" id="PS51198"/>
    </source>
</evidence>
<feature type="binding site" evidence="14">
    <location>
        <begin position="16"/>
        <end position="23"/>
    </location>
    <ligand>
        <name>ATP</name>
        <dbReference type="ChEBI" id="CHEBI:30616"/>
    </ligand>
</feature>
<comment type="caution">
    <text evidence="17">The sequence shown here is derived from an EMBL/GenBank/DDBJ whole genome shotgun (WGS) entry which is preliminary data.</text>
</comment>